<accession>J4DNF8</accession>
<evidence type="ECO:0000313" key="3">
    <source>
        <dbReference type="EMBL" id="BAM38884.1"/>
    </source>
</evidence>
<evidence type="ECO:0000313" key="4">
    <source>
        <dbReference type="Proteomes" id="UP000003786"/>
    </source>
</evidence>
<dbReference type="OMA" id="MDDEFTG"/>
<dbReference type="EMBL" id="AP011946">
    <property type="protein sequence ID" value="BAM38884.1"/>
    <property type="molecule type" value="Genomic_DNA"/>
</dbReference>
<proteinExistence type="predicted"/>
<sequence>MSKPAYNIKNLLNSKLFILISIVLLASISQVNGLRYNRGPLEEAYPSRHIETVDDDDEFTGSTYIESSKENRKNQSMFGNNNDDDDDEDNDDDNNDEEEESEDFLDRADESTLLELSRASFLEENKGKSERVDDNKLKQYLIKIGAIDKIKRAKETGQRAISGLKSKFKNIPEGVKKLKNKIVPPKPYFTKSKSGQTNSDHGKRLLNTINEVDASKRIARGNISIPPGKRLLHTMNDVERKKSSRKRTKNFRQ</sequence>
<feature type="signal peptide" evidence="2">
    <location>
        <begin position="1"/>
        <end position="33"/>
    </location>
</feature>
<dbReference type="OrthoDB" id="10573675at2759"/>
<evidence type="ECO:0000256" key="2">
    <source>
        <dbReference type="SAM" id="SignalP"/>
    </source>
</evidence>
<evidence type="ECO:0000256" key="1">
    <source>
        <dbReference type="SAM" id="MobiDB-lite"/>
    </source>
</evidence>
<dbReference type="RefSeq" id="XP_009689185.1">
    <property type="nucleotide sequence ID" value="XM_009690890.1"/>
</dbReference>
<gene>
    <name evidence="3" type="ORF">TOT_010001247</name>
</gene>
<feature type="chain" id="PRO_5003778314" evidence="2">
    <location>
        <begin position="34"/>
        <end position="253"/>
    </location>
</feature>
<feature type="region of interest" description="Disordered" evidence="1">
    <location>
        <begin position="47"/>
        <end position="108"/>
    </location>
</feature>
<feature type="compositionally biased region" description="Acidic residues" evidence="1">
    <location>
        <begin position="82"/>
        <end position="103"/>
    </location>
</feature>
<dbReference type="KEGG" id="tot:TOT_010001247"/>
<keyword evidence="4" id="KW-1185">Reference proteome</keyword>
<organism evidence="3 4">
    <name type="scientific">Theileria orientalis strain Shintoku</name>
    <dbReference type="NCBI Taxonomy" id="869250"/>
    <lineage>
        <taxon>Eukaryota</taxon>
        <taxon>Sar</taxon>
        <taxon>Alveolata</taxon>
        <taxon>Apicomplexa</taxon>
        <taxon>Aconoidasida</taxon>
        <taxon>Piroplasmida</taxon>
        <taxon>Theileriidae</taxon>
        <taxon>Theileria</taxon>
    </lineage>
</organism>
<protein>
    <submittedName>
        <fullName evidence="3">Uncharacterized protein</fullName>
    </submittedName>
</protein>
<dbReference type="Proteomes" id="UP000003786">
    <property type="component" value="Chromosome 1"/>
</dbReference>
<name>J4DNF8_THEOR</name>
<dbReference type="GeneID" id="20714046"/>
<feature type="region of interest" description="Disordered" evidence="1">
    <location>
        <begin position="223"/>
        <end position="253"/>
    </location>
</feature>
<reference evidence="3 4" key="1">
    <citation type="journal article" date="2012" name="MBio">
        <title>Comparative genome analysis of three eukaryotic parasites with differing abilities to transform leukocytes reveals key mediators of Theileria-induced leukocyte transformation.</title>
        <authorList>
            <person name="Hayashida K."/>
            <person name="Hara Y."/>
            <person name="Abe T."/>
            <person name="Yamasaki C."/>
            <person name="Toyoda A."/>
            <person name="Kosuge T."/>
            <person name="Suzuki Y."/>
            <person name="Sato Y."/>
            <person name="Kawashima S."/>
            <person name="Katayama T."/>
            <person name="Wakaguri H."/>
            <person name="Inoue N."/>
            <person name="Homma K."/>
            <person name="Tada-Umezaki M."/>
            <person name="Yagi Y."/>
            <person name="Fujii Y."/>
            <person name="Habara T."/>
            <person name="Kanehisa M."/>
            <person name="Watanabe H."/>
            <person name="Ito K."/>
            <person name="Gojobori T."/>
            <person name="Sugawara H."/>
            <person name="Imanishi T."/>
            <person name="Weir W."/>
            <person name="Gardner M."/>
            <person name="Pain A."/>
            <person name="Shiels B."/>
            <person name="Hattori M."/>
            <person name="Nene V."/>
            <person name="Sugimoto C."/>
        </authorList>
    </citation>
    <scope>NUCLEOTIDE SEQUENCE [LARGE SCALE GENOMIC DNA]</scope>
    <source>
        <strain evidence="3 4">Shintoku</strain>
    </source>
</reference>
<dbReference type="eggNOG" id="ENOG502QXNQ">
    <property type="taxonomic scope" value="Eukaryota"/>
</dbReference>
<dbReference type="VEuPathDB" id="PiroplasmaDB:TOT_010001247"/>
<keyword evidence="2" id="KW-0732">Signal</keyword>
<dbReference type="AlphaFoldDB" id="J4DNF8"/>
<feature type="compositionally biased region" description="Basic residues" evidence="1">
    <location>
        <begin position="242"/>
        <end position="253"/>
    </location>
</feature>